<dbReference type="Gene3D" id="3.40.50.300">
    <property type="entry name" value="P-loop containing nucleotide triphosphate hydrolases"/>
    <property type="match status" value="1"/>
</dbReference>
<gene>
    <name evidence="3" type="ORF">AYO20_04678</name>
</gene>
<dbReference type="EMBL" id="LVCJ01000025">
    <property type="protein sequence ID" value="OAL36017.1"/>
    <property type="molecule type" value="Genomic_DNA"/>
</dbReference>
<feature type="domain" description="G" evidence="2">
    <location>
        <begin position="72"/>
        <end position="127"/>
    </location>
</feature>
<dbReference type="InterPro" id="IPR006073">
    <property type="entry name" value="GTP-bd"/>
</dbReference>
<proteinExistence type="predicted"/>
<accession>A0A178D2W7</accession>
<dbReference type="GeneID" id="34588096"/>
<dbReference type="PROSITE" id="PS00675">
    <property type="entry name" value="SIGMA54_INTERACT_1"/>
    <property type="match status" value="1"/>
</dbReference>
<dbReference type="GO" id="GO:0005525">
    <property type="term" value="F:GTP binding"/>
    <property type="evidence" value="ECO:0007669"/>
    <property type="project" value="InterPro"/>
</dbReference>
<name>A0A178D2W7_9EURO</name>
<dbReference type="CDD" id="cd00882">
    <property type="entry name" value="Ras_like_GTPase"/>
    <property type="match status" value="1"/>
</dbReference>
<dbReference type="RefSeq" id="XP_022501029.1">
    <property type="nucleotide sequence ID" value="XM_022642974.1"/>
</dbReference>
<dbReference type="Proteomes" id="UP000185904">
    <property type="component" value="Unassembled WGS sequence"/>
</dbReference>
<dbReference type="OrthoDB" id="4158913at2759"/>
<keyword evidence="4" id="KW-1185">Reference proteome</keyword>
<evidence type="ECO:0000256" key="1">
    <source>
        <dbReference type="SAM" id="MobiDB-lite"/>
    </source>
</evidence>
<sequence length="406" mass="45390">MEDADTLEAFKAEEDEGPSAKTKGKDLQKSNEKSILMWPFSKFKTVVERAHGVASAAVVDFVAKNLAGTKLILVVGESGVGKSSLLKEITGANLVIGDTLGSGTITHEICVATIEDENYIFVDTPGFGAGDLSYSTVLEDILGCLFGLGTFVTFAGVIYVHDSKRDRVYESEIKTLRWLQCFCGPRFFDRITILTTKWDQFHPRAIRKELKRFNDNFVEFIPLLDHPPEPYRGCHFYHHGIPGGGALNESDDTLSVDDEDDKARRCEEAKKLIHSRYSGNMPPVEMQFEMERNAGVPVENMASVLALTAPATDGTLEIVDGRVQVVFQRQETPLQPREPTETEEKKPEASFLEDLFGVIHDARNGSANWEFWFNVAKAAAVKFEFGKTMVQAWDRVTSWWEGSFSW</sequence>
<comment type="caution">
    <text evidence="3">The sequence shown here is derived from an EMBL/GenBank/DDBJ whole genome shotgun (WGS) entry which is preliminary data.</text>
</comment>
<dbReference type="Pfam" id="PF01926">
    <property type="entry name" value="MMR_HSR1"/>
    <property type="match status" value="1"/>
</dbReference>
<dbReference type="SUPFAM" id="SSF52540">
    <property type="entry name" value="P-loop containing nucleoside triphosphate hydrolases"/>
    <property type="match status" value="1"/>
</dbReference>
<evidence type="ECO:0000313" key="3">
    <source>
        <dbReference type="EMBL" id="OAL36017.1"/>
    </source>
</evidence>
<dbReference type="InterPro" id="IPR027417">
    <property type="entry name" value="P-loop_NTPase"/>
</dbReference>
<evidence type="ECO:0000259" key="2">
    <source>
        <dbReference type="Pfam" id="PF01926"/>
    </source>
</evidence>
<evidence type="ECO:0000313" key="4">
    <source>
        <dbReference type="Proteomes" id="UP000185904"/>
    </source>
</evidence>
<feature type="region of interest" description="Disordered" evidence="1">
    <location>
        <begin position="1"/>
        <end position="28"/>
    </location>
</feature>
<organism evidence="3 4">
    <name type="scientific">Fonsecaea nubica</name>
    <dbReference type="NCBI Taxonomy" id="856822"/>
    <lineage>
        <taxon>Eukaryota</taxon>
        <taxon>Fungi</taxon>
        <taxon>Dikarya</taxon>
        <taxon>Ascomycota</taxon>
        <taxon>Pezizomycotina</taxon>
        <taxon>Eurotiomycetes</taxon>
        <taxon>Chaetothyriomycetidae</taxon>
        <taxon>Chaetothyriales</taxon>
        <taxon>Herpotrichiellaceae</taxon>
        <taxon>Fonsecaea</taxon>
    </lineage>
</organism>
<protein>
    <recommendedName>
        <fullName evidence="2">G domain-containing protein</fullName>
    </recommendedName>
</protein>
<reference evidence="3 4" key="1">
    <citation type="submission" date="2016-03" db="EMBL/GenBank/DDBJ databases">
        <title>The draft genome sequence of Fonsecaea nubica causative agent of cutaneous subcutaneous infection in human host.</title>
        <authorList>
            <person name="Costa F."/>
            <person name="Sybren D.H."/>
            <person name="Raittz R.T."/>
            <person name="Weiss V.A."/>
            <person name="Leao A.C."/>
            <person name="Gomes R."/>
            <person name="De Souza E.M."/>
            <person name="Pedrosa F.O."/>
            <person name="Steffens M.B."/>
            <person name="Bombassaro A."/>
            <person name="Tadra-Sfeir M.Z."/>
            <person name="Moreno L.F."/>
            <person name="Najafzadeh M.J."/>
            <person name="Felipe M.S."/>
            <person name="Teixeira M."/>
            <person name="Sun J."/>
            <person name="Xi L."/>
            <person name="Castro M.A."/>
            <person name="Vicente V.A."/>
        </authorList>
    </citation>
    <scope>NUCLEOTIDE SEQUENCE [LARGE SCALE GENOMIC DNA]</scope>
    <source>
        <strain evidence="3 4">CBS 269.64</strain>
    </source>
</reference>
<dbReference type="InterPro" id="IPR025662">
    <property type="entry name" value="Sigma_54_int_dom_ATP-bd_1"/>
</dbReference>
<dbReference type="AlphaFoldDB" id="A0A178D2W7"/>